<reference evidence="2" key="1">
    <citation type="submission" date="2023-05" db="EMBL/GenBank/DDBJ databases">
        <title>Anaerotaeda fermentans gen. nov., sp. nov., a novel anaerobic planctomycete of the new family within the order Sedimentisphaerales isolated from Taman Peninsula, Russia.</title>
        <authorList>
            <person name="Khomyakova M.A."/>
            <person name="Merkel A.Y."/>
            <person name="Slobodkin A.I."/>
        </authorList>
    </citation>
    <scope>NUCLEOTIDE SEQUENCE</scope>
    <source>
        <strain evidence="2">M17dextr</strain>
    </source>
</reference>
<dbReference type="Gene3D" id="3.20.20.150">
    <property type="entry name" value="Divalent-metal-dependent TIM barrel enzymes"/>
    <property type="match status" value="1"/>
</dbReference>
<dbReference type="InterPro" id="IPR006311">
    <property type="entry name" value="TAT_signal"/>
</dbReference>
<name>A0AAW6TXT6_9BACT</name>
<dbReference type="Proteomes" id="UP001431776">
    <property type="component" value="Unassembled WGS sequence"/>
</dbReference>
<dbReference type="GO" id="GO:0016853">
    <property type="term" value="F:isomerase activity"/>
    <property type="evidence" value="ECO:0007669"/>
    <property type="project" value="UniProtKB-KW"/>
</dbReference>
<evidence type="ECO:0000313" key="2">
    <source>
        <dbReference type="EMBL" id="MDI6448293.1"/>
    </source>
</evidence>
<feature type="domain" description="Xylose isomerase-like TIM barrel" evidence="1">
    <location>
        <begin position="78"/>
        <end position="274"/>
    </location>
</feature>
<dbReference type="PROSITE" id="PS51318">
    <property type="entry name" value="TAT"/>
    <property type="match status" value="1"/>
</dbReference>
<dbReference type="EMBL" id="JASCXX010000004">
    <property type="protein sequence ID" value="MDI6448293.1"/>
    <property type="molecule type" value="Genomic_DNA"/>
</dbReference>
<sequence length="281" mass="30710">MKSTCSRRELLQIASVGAAASLAGVPGLQARTAQAAAKKPKFHLGMASYTLRKFDLDQALKMTRRVGLTHIALKDFHLAMDSSPEQIREVAAKAKDAGLTLYGCGVVYMRNEAQVHQAFDYAKTAGMKTIIGVPNHDLLPLVNRKVREYDIKVAIHNHGPGDKVYPLPATAYERVKDLDKRIGLCNDIGHTMRSGVDPSESARKYADRLLDVHIKDVTAAEAKGSTCEIGRGVIDVPKFIRTLVEIDYAGIVSFEYEKDENDPMPGLAESVGYVRGVMASI</sequence>
<keyword evidence="2" id="KW-0413">Isomerase</keyword>
<dbReference type="SUPFAM" id="SSF51658">
    <property type="entry name" value="Xylose isomerase-like"/>
    <property type="match status" value="1"/>
</dbReference>
<dbReference type="PANTHER" id="PTHR12110:SF41">
    <property type="entry name" value="INOSOSE DEHYDRATASE"/>
    <property type="match status" value="1"/>
</dbReference>
<dbReference type="AlphaFoldDB" id="A0AAW6TXT6"/>
<dbReference type="PANTHER" id="PTHR12110">
    <property type="entry name" value="HYDROXYPYRUVATE ISOMERASE"/>
    <property type="match status" value="1"/>
</dbReference>
<proteinExistence type="predicted"/>
<dbReference type="Pfam" id="PF01261">
    <property type="entry name" value="AP_endonuc_2"/>
    <property type="match status" value="1"/>
</dbReference>
<dbReference type="InterPro" id="IPR036237">
    <property type="entry name" value="Xyl_isomerase-like_sf"/>
</dbReference>
<dbReference type="RefSeq" id="WP_349243701.1">
    <property type="nucleotide sequence ID" value="NZ_JASCXX010000004.1"/>
</dbReference>
<keyword evidence="3" id="KW-1185">Reference proteome</keyword>
<evidence type="ECO:0000259" key="1">
    <source>
        <dbReference type="Pfam" id="PF01261"/>
    </source>
</evidence>
<accession>A0AAW6TXT6</accession>
<evidence type="ECO:0000313" key="3">
    <source>
        <dbReference type="Proteomes" id="UP001431776"/>
    </source>
</evidence>
<dbReference type="InterPro" id="IPR050312">
    <property type="entry name" value="IolE/XylAMocC-like"/>
</dbReference>
<gene>
    <name evidence="2" type="ORF">QJ522_04495</name>
</gene>
<comment type="caution">
    <text evidence="2">The sequence shown here is derived from an EMBL/GenBank/DDBJ whole genome shotgun (WGS) entry which is preliminary data.</text>
</comment>
<organism evidence="2 3">
    <name type="scientific">Anaerobaca lacustris</name>
    <dbReference type="NCBI Taxonomy" id="3044600"/>
    <lineage>
        <taxon>Bacteria</taxon>
        <taxon>Pseudomonadati</taxon>
        <taxon>Planctomycetota</taxon>
        <taxon>Phycisphaerae</taxon>
        <taxon>Sedimentisphaerales</taxon>
        <taxon>Anaerobacaceae</taxon>
        <taxon>Anaerobaca</taxon>
    </lineage>
</organism>
<protein>
    <submittedName>
        <fullName evidence="2">Sugar phosphate isomerase/epimerase</fullName>
    </submittedName>
</protein>
<dbReference type="InterPro" id="IPR013022">
    <property type="entry name" value="Xyl_isomerase-like_TIM-brl"/>
</dbReference>